<keyword evidence="3" id="KW-1185">Reference proteome</keyword>
<evidence type="ECO:0000313" key="2">
    <source>
        <dbReference type="EMBL" id="TQM97675.1"/>
    </source>
</evidence>
<gene>
    <name evidence="2" type="ORF">FB476_2598</name>
</gene>
<dbReference type="EMBL" id="VFPU01000001">
    <property type="protein sequence ID" value="TQM97675.1"/>
    <property type="molecule type" value="Genomic_DNA"/>
</dbReference>
<dbReference type="Proteomes" id="UP000315133">
    <property type="component" value="Unassembled WGS sequence"/>
</dbReference>
<feature type="compositionally biased region" description="Basic and acidic residues" evidence="1">
    <location>
        <begin position="30"/>
        <end position="49"/>
    </location>
</feature>
<evidence type="ECO:0000256" key="1">
    <source>
        <dbReference type="SAM" id="MobiDB-lite"/>
    </source>
</evidence>
<evidence type="ECO:0000313" key="3">
    <source>
        <dbReference type="Proteomes" id="UP000315133"/>
    </source>
</evidence>
<accession>A0A543KRG8</accession>
<sequence>MVGRDRPGQAREQQDPEARPGELHVTAVEPVHDHAAEVDPEGPSERLDRGGVGGSETRSTSEMTQEEAADLARALAKVLARHTDAAKERREAERSGEAPAEAGPTRRLRVYLDVFPLVDDD</sequence>
<feature type="compositionally biased region" description="Basic and acidic residues" evidence="1">
    <location>
        <begin position="1"/>
        <end position="22"/>
    </location>
</feature>
<protein>
    <submittedName>
        <fullName evidence="2">Uncharacterized protein</fullName>
    </submittedName>
</protein>
<feature type="compositionally biased region" description="Basic and acidic residues" evidence="1">
    <location>
        <begin position="81"/>
        <end position="96"/>
    </location>
</feature>
<feature type="region of interest" description="Disordered" evidence="1">
    <location>
        <begin position="1"/>
        <end position="106"/>
    </location>
</feature>
<reference evidence="2 3" key="1">
    <citation type="submission" date="2019-06" db="EMBL/GenBank/DDBJ databases">
        <title>Sequencing the genomes of 1000 actinobacteria strains.</title>
        <authorList>
            <person name="Klenk H.-P."/>
        </authorList>
    </citation>
    <scope>NUCLEOTIDE SEQUENCE [LARGE SCALE GENOMIC DNA]</scope>
    <source>
        <strain evidence="2 3">DSM 12362</strain>
    </source>
</reference>
<comment type="caution">
    <text evidence="2">The sequence shown here is derived from an EMBL/GenBank/DDBJ whole genome shotgun (WGS) entry which is preliminary data.</text>
</comment>
<organism evidence="2 3">
    <name type="scientific">Ornithinimicrobium humiphilum</name>
    <dbReference type="NCBI Taxonomy" id="125288"/>
    <lineage>
        <taxon>Bacteria</taxon>
        <taxon>Bacillati</taxon>
        <taxon>Actinomycetota</taxon>
        <taxon>Actinomycetes</taxon>
        <taxon>Micrococcales</taxon>
        <taxon>Ornithinimicrobiaceae</taxon>
        <taxon>Ornithinimicrobium</taxon>
    </lineage>
</organism>
<proteinExistence type="predicted"/>
<name>A0A543KRG8_9MICO</name>
<dbReference type="AlphaFoldDB" id="A0A543KRG8"/>